<reference evidence="1" key="1">
    <citation type="submission" date="2018-05" db="EMBL/GenBank/DDBJ databases">
        <authorList>
            <person name="Lanie J.A."/>
            <person name="Ng W.-L."/>
            <person name="Kazmierczak K.M."/>
            <person name="Andrzejewski T.M."/>
            <person name="Davidsen T.M."/>
            <person name="Wayne K.J."/>
            <person name="Tettelin H."/>
            <person name="Glass J.I."/>
            <person name="Rusch D."/>
            <person name="Podicherti R."/>
            <person name="Tsui H.-C.T."/>
            <person name="Winkler M.E."/>
        </authorList>
    </citation>
    <scope>NUCLEOTIDE SEQUENCE</scope>
</reference>
<dbReference type="EMBL" id="UINC01039076">
    <property type="protein sequence ID" value="SVB37019.1"/>
    <property type="molecule type" value="Genomic_DNA"/>
</dbReference>
<sequence length="111" mass="12921">MHITFVKKIKTDGTPCRKCAEVQARLEKDNYIQKIDEIVIADESNKNSKGMRLAKEYGIEQAPFFIVDDEKKGIAIYTVYFKFISEIFNEKINEKEIAKEILDADHNLDYI</sequence>
<evidence type="ECO:0008006" key="2">
    <source>
        <dbReference type="Google" id="ProtNLM"/>
    </source>
</evidence>
<dbReference type="AlphaFoldDB" id="A0A382DFT3"/>
<proteinExistence type="predicted"/>
<accession>A0A382DFT3</accession>
<evidence type="ECO:0000313" key="1">
    <source>
        <dbReference type="EMBL" id="SVB37019.1"/>
    </source>
</evidence>
<gene>
    <name evidence="1" type="ORF">METZ01_LOCUS189873</name>
</gene>
<organism evidence="1">
    <name type="scientific">marine metagenome</name>
    <dbReference type="NCBI Taxonomy" id="408172"/>
    <lineage>
        <taxon>unclassified sequences</taxon>
        <taxon>metagenomes</taxon>
        <taxon>ecological metagenomes</taxon>
    </lineage>
</organism>
<protein>
    <recommendedName>
        <fullName evidence="2">Thioredoxin-like fold domain-containing protein</fullName>
    </recommendedName>
</protein>
<name>A0A382DFT3_9ZZZZ</name>